<dbReference type="Proteomes" id="UP000467700">
    <property type="component" value="Unassembled WGS sequence"/>
</dbReference>
<evidence type="ECO:0000256" key="2">
    <source>
        <dbReference type="SAM" id="MobiDB-lite"/>
    </source>
</evidence>
<comment type="caution">
    <text evidence="3">The sequence shown here is derived from an EMBL/GenBank/DDBJ whole genome shotgun (WGS) entry which is preliminary data.</text>
</comment>
<dbReference type="EMBL" id="CACVBS010000050">
    <property type="protein sequence ID" value="CAA7265636.1"/>
    <property type="molecule type" value="Genomic_DNA"/>
</dbReference>
<dbReference type="Pfam" id="PF01026">
    <property type="entry name" value="TatD_DNase"/>
    <property type="match status" value="1"/>
</dbReference>
<dbReference type="OrthoDB" id="6079689at2759"/>
<feature type="compositionally biased region" description="Pro residues" evidence="2">
    <location>
        <begin position="288"/>
        <end position="297"/>
    </location>
</feature>
<feature type="region of interest" description="Disordered" evidence="2">
    <location>
        <begin position="18"/>
        <end position="47"/>
    </location>
</feature>
<evidence type="ECO:0008006" key="5">
    <source>
        <dbReference type="Google" id="ProtNLM"/>
    </source>
</evidence>
<feature type="region of interest" description="Disordered" evidence="2">
    <location>
        <begin position="276"/>
        <end position="297"/>
    </location>
</feature>
<feature type="region of interest" description="Disordered" evidence="2">
    <location>
        <begin position="350"/>
        <end position="372"/>
    </location>
</feature>
<sequence length="386" mass="43724">MSLAFLLKRTHPHILARKLSTSTTPTPPKPLPLPKMGKKKSSTPGEENLLLPTPPSLLAIVDTHTHIASTFEFYRGRYKQGRYMDVHEFVRAMYEGRRVEAVVDVWCEAPVRAFWREFADAAKEEGKWGVMEYWFVMGVHPHEAKLYTDDVEKDILEAMAHPRCVGWGEMGLDYHYDNSPREIQRDVFTRQLRQAVKLKKPLTIHTREAEEDTERILKAEVPREYKIHVHCFTDSPEFAQRLLDHFPNLYIGITGVISYATNDNTSAVIRNMVTSSVPSSVPPTSSSTPPPSPPPSPLRILLETDAPFMVPANLYDDLPAIKGKKLPICHSAMVPWTAKFVADVANQAVEKERKEGDEDGDAKEGPWTPDEVMRVARENAKRVYGV</sequence>
<dbReference type="InterPro" id="IPR001130">
    <property type="entry name" value="TatD-like"/>
</dbReference>
<dbReference type="AlphaFoldDB" id="A0A8S0WTZ7"/>
<evidence type="ECO:0000313" key="3">
    <source>
        <dbReference type="EMBL" id="CAA7265636.1"/>
    </source>
</evidence>
<organism evidence="3 4">
    <name type="scientific">Cyclocybe aegerita</name>
    <name type="common">Black poplar mushroom</name>
    <name type="synonym">Agrocybe aegerita</name>
    <dbReference type="NCBI Taxonomy" id="1973307"/>
    <lineage>
        <taxon>Eukaryota</taxon>
        <taxon>Fungi</taxon>
        <taxon>Dikarya</taxon>
        <taxon>Basidiomycota</taxon>
        <taxon>Agaricomycotina</taxon>
        <taxon>Agaricomycetes</taxon>
        <taxon>Agaricomycetidae</taxon>
        <taxon>Agaricales</taxon>
        <taxon>Agaricineae</taxon>
        <taxon>Bolbitiaceae</taxon>
        <taxon>Cyclocybe</taxon>
    </lineage>
</organism>
<dbReference type="InterPro" id="IPR018228">
    <property type="entry name" value="DNase_TatD-rel_CS"/>
</dbReference>
<name>A0A8S0WTZ7_CYCAE</name>
<dbReference type="PANTHER" id="PTHR46363:SF1">
    <property type="entry name" value="DEOXYRIBONUCLEASE TATDN2-RELATED"/>
    <property type="match status" value="1"/>
</dbReference>
<dbReference type="PANTHER" id="PTHR46363">
    <property type="entry name" value="DEOXYRIBONUCLEASE TATDN2-RELATED"/>
    <property type="match status" value="1"/>
</dbReference>
<evidence type="ECO:0000256" key="1">
    <source>
        <dbReference type="ARBA" id="ARBA00022801"/>
    </source>
</evidence>
<evidence type="ECO:0000313" key="4">
    <source>
        <dbReference type="Proteomes" id="UP000467700"/>
    </source>
</evidence>
<accession>A0A8S0WTZ7</accession>
<dbReference type="Gene3D" id="3.20.20.140">
    <property type="entry name" value="Metal-dependent hydrolases"/>
    <property type="match status" value="1"/>
</dbReference>
<reference evidence="3 4" key="1">
    <citation type="submission" date="2020-01" db="EMBL/GenBank/DDBJ databases">
        <authorList>
            <person name="Gupta K D."/>
        </authorList>
    </citation>
    <scope>NUCLEOTIDE SEQUENCE [LARGE SCALE GENOMIC DNA]</scope>
</reference>
<protein>
    <recommendedName>
        <fullName evidence="5">Metallo-dependent hydrolase</fullName>
    </recommendedName>
</protein>
<dbReference type="GO" id="GO:0016788">
    <property type="term" value="F:hydrolase activity, acting on ester bonds"/>
    <property type="evidence" value="ECO:0007669"/>
    <property type="project" value="InterPro"/>
</dbReference>
<proteinExistence type="predicted"/>
<dbReference type="SUPFAM" id="SSF51556">
    <property type="entry name" value="Metallo-dependent hydrolases"/>
    <property type="match status" value="1"/>
</dbReference>
<dbReference type="CDD" id="cd01310">
    <property type="entry name" value="TatD_DNAse"/>
    <property type="match status" value="1"/>
</dbReference>
<dbReference type="PROSITE" id="PS01090">
    <property type="entry name" value="TATD_2"/>
    <property type="match status" value="1"/>
</dbReference>
<keyword evidence="1" id="KW-0378">Hydrolase</keyword>
<dbReference type="InterPro" id="IPR032466">
    <property type="entry name" value="Metal_Hydrolase"/>
</dbReference>
<feature type="compositionally biased region" description="Low complexity" evidence="2">
    <location>
        <begin position="276"/>
        <end position="287"/>
    </location>
</feature>
<keyword evidence="4" id="KW-1185">Reference proteome</keyword>
<gene>
    <name evidence="3" type="ORF">AAE3_LOCUS7971</name>
</gene>